<dbReference type="Pfam" id="PF11174">
    <property type="entry name" value="DUF2970"/>
    <property type="match status" value="1"/>
</dbReference>
<accession>A0ABY4WSV4</accession>
<gene>
    <name evidence="2" type="ORF">K6Q96_01025</name>
</gene>
<dbReference type="InterPro" id="IPR021344">
    <property type="entry name" value="DUF2970"/>
</dbReference>
<organism evidence="2 3">
    <name type="scientific">Grimontia kaedaensis</name>
    <dbReference type="NCBI Taxonomy" id="2872157"/>
    <lineage>
        <taxon>Bacteria</taxon>
        <taxon>Pseudomonadati</taxon>
        <taxon>Pseudomonadota</taxon>
        <taxon>Gammaproteobacteria</taxon>
        <taxon>Vibrionales</taxon>
        <taxon>Vibrionaceae</taxon>
        <taxon>Grimontia</taxon>
    </lineage>
</organism>
<evidence type="ECO:0000256" key="1">
    <source>
        <dbReference type="SAM" id="Phobius"/>
    </source>
</evidence>
<dbReference type="RefSeq" id="WP_251877167.1">
    <property type="nucleotide sequence ID" value="NZ_CP082275.1"/>
</dbReference>
<feature type="transmembrane region" description="Helical" evidence="1">
    <location>
        <begin position="43"/>
        <end position="67"/>
    </location>
</feature>
<evidence type="ECO:0000313" key="3">
    <source>
        <dbReference type="Proteomes" id="UP001056255"/>
    </source>
</evidence>
<keyword evidence="1" id="KW-0812">Transmembrane</keyword>
<reference evidence="2" key="1">
    <citation type="submission" date="2021-08" db="EMBL/GenBank/DDBJ databases">
        <authorList>
            <person name="Sakaguchi M."/>
            <person name="Kikuchi T."/>
            <person name="Urbanczyk H."/>
        </authorList>
    </citation>
    <scope>NUCLEOTIDE SEQUENCE</scope>
    <source>
        <strain evidence="2">020920N</strain>
    </source>
</reference>
<proteinExistence type="predicted"/>
<protein>
    <submittedName>
        <fullName evidence="2">DUF2970 domain-containing protein</fullName>
    </submittedName>
</protein>
<keyword evidence="3" id="KW-1185">Reference proteome</keyword>
<evidence type="ECO:0000313" key="2">
    <source>
        <dbReference type="EMBL" id="USH02663.1"/>
    </source>
</evidence>
<dbReference type="EMBL" id="CP082275">
    <property type="protein sequence ID" value="USH02663.1"/>
    <property type="molecule type" value="Genomic_DNA"/>
</dbReference>
<sequence>MDNEKPQQEKVGLLDVVKSVFAAMFGVQSDKNRQRDFQQSSMVPYIIVGFVFVAVFVLGLVGLVSLITPD</sequence>
<keyword evidence="1" id="KW-0472">Membrane</keyword>
<dbReference type="Proteomes" id="UP001056255">
    <property type="component" value="Chromosome I"/>
</dbReference>
<name>A0ABY4WSV4_9GAMM</name>
<keyword evidence="1" id="KW-1133">Transmembrane helix</keyword>